<name>A0AAV0W6V8_9HEMI</name>
<reference evidence="1 2" key="1">
    <citation type="submission" date="2023-01" db="EMBL/GenBank/DDBJ databases">
        <authorList>
            <person name="Whitehead M."/>
        </authorList>
    </citation>
    <scope>NUCLEOTIDE SEQUENCE [LARGE SCALE GENOMIC DNA]</scope>
</reference>
<organism evidence="1 2">
    <name type="scientific">Macrosiphum euphorbiae</name>
    <name type="common">potato aphid</name>
    <dbReference type="NCBI Taxonomy" id="13131"/>
    <lineage>
        <taxon>Eukaryota</taxon>
        <taxon>Metazoa</taxon>
        <taxon>Ecdysozoa</taxon>
        <taxon>Arthropoda</taxon>
        <taxon>Hexapoda</taxon>
        <taxon>Insecta</taxon>
        <taxon>Pterygota</taxon>
        <taxon>Neoptera</taxon>
        <taxon>Paraneoptera</taxon>
        <taxon>Hemiptera</taxon>
        <taxon>Sternorrhyncha</taxon>
        <taxon>Aphidomorpha</taxon>
        <taxon>Aphidoidea</taxon>
        <taxon>Aphididae</taxon>
        <taxon>Macrosiphini</taxon>
        <taxon>Macrosiphum</taxon>
    </lineage>
</organism>
<protein>
    <submittedName>
        <fullName evidence="1">Uncharacterized protein</fullName>
    </submittedName>
</protein>
<evidence type="ECO:0000313" key="1">
    <source>
        <dbReference type="EMBL" id="CAI6351497.1"/>
    </source>
</evidence>
<dbReference type="AlphaFoldDB" id="A0AAV0W6V8"/>
<keyword evidence="2" id="KW-1185">Reference proteome</keyword>
<comment type="caution">
    <text evidence="1">The sequence shown here is derived from an EMBL/GenBank/DDBJ whole genome shotgun (WGS) entry which is preliminary data.</text>
</comment>
<proteinExistence type="predicted"/>
<evidence type="ECO:0000313" key="2">
    <source>
        <dbReference type="Proteomes" id="UP001160148"/>
    </source>
</evidence>
<accession>A0AAV0W6V8</accession>
<dbReference type="Proteomes" id="UP001160148">
    <property type="component" value="Unassembled WGS sequence"/>
</dbReference>
<gene>
    <name evidence="1" type="ORF">MEUPH1_LOCUS7838</name>
</gene>
<sequence>MINFYSLRSRILKNGGTYSMARGFKSSPAGRPVIASFGNHCTQLFDRPSGLRTSHLRRCRTHRRPRFPLVDHGAVLRAAAMPHDPVAYSHSIRDVVSIRPVCLSFFLTAACLASSIPVCTAPRSL</sequence>
<dbReference type="EMBL" id="CARXXK010000001">
    <property type="protein sequence ID" value="CAI6351497.1"/>
    <property type="molecule type" value="Genomic_DNA"/>
</dbReference>